<reference evidence="1" key="1">
    <citation type="submission" date="2020-03" db="EMBL/GenBank/DDBJ databases">
        <title>The deep terrestrial virosphere.</title>
        <authorList>
            <person name="Holmfeldt K."/>
            <person name="Nilsson E."/>
            <person name="Simone D."/>
            <person name="Lopez-Fernandez M."/>
            <person name="Wu X."/>
            <person name="de Brujin I."/>
            <person name="Lundin D."/>
            <person name="Andersson A."/>
            <person name="Bertilsson S."/>
            <person name="Dopson M."/>
        </authorList>
    </citation>
    <scope>NUCLEOTIDE SEQUENCE</scope>
    <source>
        <strain evidence="2">MM171A02658</strain>
        <strain evidence="1">MM415A01300</strain>
    </source>
</reference>
<evidence type="ECO:0000313" key="2">
    <source>
        <dbReference type="EMBL" id="QJH92662.1"/>
    </source>
</evidence>
<dbReference type="EMBL" id="MT142284">
    <property type="protein sequence ID" value="QJA77467.1"/>
    <property type="molecule type" value="Genomic_DNA"/>
</dbReference>
<accession>A0A6M3K6U9</accession>
<sequence>MYLIHRETKKYPDGIIEISVTIVNEKDLSHKNYTYSLNSEYVSRQFHSLLRMGKKLHGSALTLLNKSKIKTD</sequence>
<evidence type="ECO:0000313" key="1">
    <source>
        <dbReference type="EMBL" id="QJA77467.1"/>
    </source>
</evidence>
<gene>
    <name evidence="2" type="ORF">MM171A02658_0011</name>
    <name evidence="1" type="ORF">MM415A01300_0012</name>
</gene>
<dbReference type="AlphaFoldDB" id="A0A6M3K6U9"/>
<organism evidence="1">
    <name type="scientific">viral metagenome</name>
    <dbReference type="NCBI Taxonomy" id="1070528"/>
    <lineage>
        <taxon>unclassified sequences</taxon>
        <taxon>metagenomes</taxon>
        <taxon>organismal metagenomes</taxon>
    </lineage>
</organism>
<proteinExistence type="predicted"/>
<dbReference type="EMBL" id="MT143909">
    <property type="protein sequence ID" value="QJH92662.1"/>
    <property type="molecule type" value="Genomic_DNA"/>
</dbReference>
<name>A0A6M3K6U9_9ZZZZ</name>
<protein>
    <submittedName>
        <fullName evidence="1">Uncharacterized protein</fullName>
    </submittedName>
</protein>